<feature type="transmembrane region" description="Helical" evidence="6">
    <location>
        <begin position="69"/>
        <end position="89"/>
    </location>
</feature>
<feature type="transmembrane region" description="Helical" evidence="6">
    <location>
        <begin position="206"/>
        <end position="230"/>
    </location>
</feature>
<evidence type="ECO:0000256" key="2">
    <source>
        <dbReference type="ARBA" id="ARBA00008974"/>
    </source>
</evidence>
<evidence type="ECO:0000313" key="8">
    <source>
        <dbReference type="Proteomes" id="UP001320420"/>
    </source>
</evidence>
<accession>A0AAN9YU47</accession>
<evidence type="ECO:0000256" key="5">
    <source>
        <dbReference type="ARBA" id="ARBA00023136"/>
    </source>
</evidence>
<evidence type="ECO:0000256" key="1">
    <source>
        <dbReference type="ARBA" id="ARBA00004141"/>
    </source>
</evidence>
<feature type="transmembrane region" description="Helical" evidence="6">
    <location>
        <begin position="299"/>
        <end position="321"/>
    </location>
</feature>
<feature type="transmembrane region" description="Helical" evidence="6">
    <location>
        <begin position="327"/>
        <end position="344"/>
    </location>
</feature>
<evidence type="ECO:0000313" key="7">
    <source>
        <dbReference type="EMBL" id="KAK7754384.1"/>
    </source>
</evidence>
<keyword evidence="5 6" id="KW-0472">Membrane</keyword>
<dbReference type="AlphaFoldDB" id="A0AAN9YU47"/>
<dbReference type="GO" id="GO:0015205">
    <property type="term" value="F:nucleobase transmembrane transporter activity"/>
    <property type="evidence" value="ECO:0007669"/>
    <property type="project" value="TreeGrafter"/>
</dbReference>
<dbReference type="Proteomes" id="UP001320420">
    <property type="component" value="Unassembled WGS sequence"/>
</dbReference>
<evidence type="ECO:0000256" key="6">
    <source>
        <dbReference type="SAM" id="Phobius"/>
    </source>
</evidence>
<feature type="transmembrane region" description="Helical" evidence="6">
    <location>
        <begin position="364"/>
        <end position="386"/>
    </location>
</feature>
<dbReference type="InterPro" id="IPR045225">
    <property type="entry name" value="Uracil/uridine/allantoin_perm"/>
</dbReference>
<dbReference type="Pfam" id="PF02133">
    <property type="entry name" value="Transp_cyt_pur"/>
    <property type="match status" value="1"/>
</dbReference>
<comment type="subcellular location">
    <subcellularLocation>
        <location evidence="1">Membrane</location>
        <topology evidence="1">Multi-pass membrane protein</topology>
    </subcellularLocation>
</comment>
<dbReference type="PANTHER" id="PTHR30618">
    <property type="entry name" value="NCS1 FAMILY PURINE/PYRIMIDINE TRANSPORTER"/>
    <property type="match status" value="1"/>
</dbReference>
<evidence type="ECO:0008006" key="9">
    <source>
        <dbReference type="Google" id="ProtNLM"/>
    </source>
</evidence>
<dbReference type="EMBL" id="JAKJXP020000021">
    <property type="protein sequence ID" value="KAK7754384.1"/>
    <property type="molecule type" value="Genomic_DNA"/>
</dbReference>
<feature type="transmembrane region" description="Helical" evidence="6">
    <location>
        <begin position="255"/>
        <end position="278"/>
    </location>
</feature>
<reference evidence="7 8" key="1">
    <citation type="submission" date="2024-02" db="EMBL/GenBank/DDBJ databases">
        <title>De novo assembly and annotation of 12 fungi associated with fruit tree decline syndrome in Ontario, Canada.</title>
        <authorList>
            <person name="Sulman M."/>
            <person name="Ellouze W."/>
            <person name="Ilyukhin E."/>
        </authorList>
    </citation>
    <scope>NUCLEOTIDE SEQUENCE [LARGE SCALE GENOMIC DNA]</scope>
    <source>
        <strain evidence="7 8">M11/M66-122</strain>
    </source>
</reference>
<gene>
    <name evidence="7" type="ORF">SLS62_003677</name>
</gene>
<organism evidence="7 8">
    <name type="scientific">Diatrype stigma</name>
    <dbReference type="NCBI Taxonomy" id="117547"/>
    <lineage>
        <taxon>Eukaryota</taxon>
        <taxon>Fungi</taxon>
        <taxon>Dikarya</taxon>
        <taxon>Ascomycota</taxon>
        <taxon>Pezizomycotina</taxon>
        <taxon>Sordariomycetes</taxon>
        <taxon>Xylariomycetidae</taxon>
        <taxon>Xylariales</taxon>
        <taxon>Diatrypaceae</taxon>
        <taxon>Diatrype</taxon>
    </lineage>
</organism>
<keyword evidence="3 6" id="KW-0812">Transmembrane</keyword>
<protein>
    <recommendedName>
        <fullName evidence="9">Allantoin permease</fullName>
    </recommendedName>
</protein>
<proteinExistence type="inferred from homology"/>
<comment type="caution">
    <text evidence="7">The sequence shown here is derived from an EMBL/GenBank/DDBJ whole genome shotgun (WGS) entry which is preliminary data.</text>
</comment>
<dbReference type="InterPro" id="IPR001248">
    <property type="entry name" value="Pur-cyt_permease"/>
</dbReference>
<name>A0AAN9YU47_9PEZI</name>
<feature type="transmembrane region" description="Helical" evidence="6">
    <location>
        <begin position="110"/>
        <end position="136"/>
    </location>
</feature>
<feature type="transmembrane region" description="Helical" evidence="6">
    <location>
        <begin position="165"/>
        <end position="185"/>
    </location>
</feature>
<evidence type="ECO:0000256" key="4">
    <source>
        <dbReference type="ARBA" id="ARBA00022989"/>
    </source>
</evidence>
<keyword evidence="4 6" id="KW-1133">Transmembrane helix</keyword>
<feature type="transmembrane region" description="Helical" evidence="6">
    <location>
        <begin position="406"/>
        <end position="428"/>
    </location>
</feature>
<comment type="similarity">
    <text evidence="2">Belongs to the purine-cytosine permease (2.A.39) family.</text>
</comment>
<sequence>MVRLPTKTEIVAPFQSKEAFVDFFKAPQTVGGRSQVGNTRWSNKDLEPTPPEHRTWTCLTGWNTASSLIAVGLTYYGGSILSVMFRCIFGSGWEDFRNTLGADSAISSKVLLAFFIVWILEFPFGFTMPIATFALFGWCMVAGAGVGGMDAASREGALAASTTPLGWSIMSGINVMMGSLSPMLVNQPDLARYCQNPRDAGILQGVAVFLTGILVFFLGLASTTSIQAVWGEAYWNIWDLLNALLDHNWTPGGRAAVFALGLAFLLGVFATNFGANSLPFGADMTGLYPRWLTIRRGQVLCSILGVIVMPWELIASASAFLSFLGSYNIFMAPLCAVIIVDYTYVRKGNIHVPSCYDGTKDSLYWFWSGVNWVGCIAWILGTTMGIPGLIGQYQPQLISNAARYMYMMGWILTFVTSGVVYIIGVQFLNYRTFPVDRESTPMEREWLAKGGREGFYEDEGEGGILYAQSIPASPMVDTDEAEKMRISSKGEKAFPLGR</sequence>
<dbReference type="GO" id="GO:0005886">
    <property type="term" value="C:plasma membrane"/>
    <property type="evidence" value="ECO:0007669"/>
    <property type="project" value="TreeGrafter"/>
</dbReference>
<keyword evidence="8" id="KW-1185">Reference proteome</keyword>
<dbReference type="PANTHER" id="PTHR30618:SF0">
    <property type="entry name" value="PURINE-URACIL PERMEASE NCS1"/>
    <property type="match status" value="1"/>
</dbReference>
<evidence type="ECO:0000256" key="3">
    <source>
        <dbReference type="ARBA" id="ARBA00022692"/>
    </source>
</evidence>
<dbReference type="Gene3D" id="1.10.4160.10">
    <property type="entry name" value="Hydantoin permease"/>
    <property type="match status" value="1"/>
</dbReference>